<dbReference type="GO" id="GO:0005344">
    <property type="term" value="F:oxygen carrier activity"/>
    <property type="evidence" value="ECO:0007669"/>
    <property type="project" value="UniProtKB-KW"/>
</dbReference>
<keyword evidence="7" id="KW-0560">Oxidoreductase</keyword>
<comment type="similarity">
    <text evidence="2 10">Belongs to the plant globin family.</text>
</comment>
<dbReference type="AlphaFoldDB" id="A6YH87"/>
<evidence type="ECO:0000256" key="10">
    <source>
        <dbReference type="RuleBase" id="RU000625"/>
    </source>
</evidence>
<evidence type="ECO:0000256" key="6">
    <source>
        <dbReference type="ARBA" id="ARBA00022723"/>
    </source>
</evidence>
<dbReference type="Gene3D" id="1.10.490.10">
    <property type="entry name" value="Globins"/>
    <property type="match status" value="1"/>
</dbReference>
<evidence type="ECO:0000256" key="7">
    <source>
        <dbReference type="ARBA" id="ARBA00023002"/>
    </source>
</evidence>
<dbReference type="InterPro" id="IPR000971">
    <property type="entry name" value="Globin"/>
</dbReference>
<proteinExistence type="evidence at transcript level"/>
<reference evidence="12" key="1">
    <citation type="submission" date="2007-04" db="EMBL/GenBank/DDBJ databases">
        <title>Cloning and characterization of a caesalpinoid (Chamaecrista fasciculata) hemoglobin: the evolutionary transition from non-symbiotic hemoglobins to leghemoglobins.</title>
        <authorList>
            <person name="Gopalasubramaniam S.K."/>
            <person name="Kovacs F."/>
            <person name="Twigg P."/>
            <person name="Hargrove M.S."/>
            <person name="Arredondo-Peter R."/>
            <person name="Sarath G."/>
        </authorList>
    </citation>
    <scope>NUCLEOTIDE SEQUENCE</scope>
    <source>
        <tissue evidence="12">Nodule</tissue>
    </source>
</reference>
<dbReference type="InterPro" id="IPR019824">
    <property type="entry name" value="Leghaemoglobin_Fe_BS"/>
</dbReference>
<keyword evidence="8 10" id="KW-0408">Iron</keyword>
<dbReference type="EMBL" id="EF534200">
    <property type="protein sequence ID" value="ABR68293.1"/>
    <property type="molecule type" value="mRNA"/>
</dbReference>
<comment type="cofactor">
    <cofactor evidence="1">
        <name>heme b</name>
        <dbReference type="ChEBI" id="CHEBI:60344"/>
    </cofactor>
</comment>
<keyword evidence="4 10" id="KW-0349">Heme</keyword>
<dbReference type="Pfam" id="PF00042">
    <property type="entry name" value="Globin"/>
    <property type="match status" value="1"/>
</dbReference>
<dbReference type="GO" id="GO:0019825">
    <property type="term" value="F:oxygen binding"/>
    <property type="evidence" value="ECO:0007669"/>
    <property type="project" value="InterPro"/>
</dbReference>
<evidence type="ECO:0000256" key="5">
    <source>
        <dbReference type="ARBA" id="ARBA00022621"/>
    </source>
</evidence>
<comment type="catalytic activity">
    <reaction evidence="9">
        <text>Fe(III)-heme b-[protein] + nitric oxide + H2O = Fe(II)-heme b-[protein] + nitrite + 2 H(+)</text>
        <dbReference type="Rhea" id="RHEA:77711"/>
        <dbReference type="Rhea" id="RHEA-COMP:18975"/>
        <dbReference type="Rhea" id="RHEA-COMP:18976"/>
        <dbReference type="ChEBI" id="CHEBI:15377"/>
        <dbReference type="ChEBI" id="CHEBI:15378"/>
        <dbReference type="ChEBI" id="CHEBI:16301"/>
        <dbReference type="ChEBI" id="CHEBI:16480"/>
        <dbReference type="ChEBI" id="CHEBI:55376"/>
        <dbReference type="ChEBI" id="CHEBI:60344"/>
    </reaction>
    <physiologicalReaction direction="right-to-left" evidence="9">
        <dbReference type="Rhea" id="RHEA:77713"/>
    </physiologicalReaction>
</comment>
<dbReference type="PROSITE" id="PS01033">
    <property type="entry name" value="GLOBIN"/>
    <property type="match status" value="1"/>
</dbReference>
<name>A6YH87_CHAFS</name>
<evidence type="ECO:0000256" key="8">
    <source>
        <dbReference type="ARBA" id="ARBA00023004"/>
    </source>
</evidence>
<evidence type="ECO:0000256" key="2">
    <source>
        <dbReference type="ARBA" id="ARBA00007609"/>
    </source>
</evidence>
<dbReference type="PROSITE" id="PS00208">
    <property type="entry name" value="PLANT_GLOBIN"/>
    <property type="match status" value="1"/>
</dbReference>
<accession>A6YH87</accession>
<dbReference type="GO" id="GO:0046872">
    <property type="term" value="F:metal ion binding"/>
    <property type="evidence" value="ECO:0007669"/>
    <property type="project" value="UniProtKB-KW"/>
</dbReference>
<dbReference type="PRINTS" id="PR00188">
    <property type="entry name" value="PLANTGLOBIN"/>
</dbReference>
<evidence type="ECO:0000256" key="1">
    <source>
        <dbReference type="ARBA" id="ARBA00001970"/>
    </source>
</evidence>
<evidence type="ECO:0000256" key="9">
    <source>
        <dbReference type="ARBA" id="ARBA00048118"/>
    </source>
</evidence>
<dbReference type="GO" id="GO:0020037">
    <property type="term" value="F:heme binding"/>
    <property type="evidence" value="ECO:0007669"/>
    <property type="project" value="InterPro"/>
</dbReference>
<dbReference type="PANTHER" id="PTHR22924">
    <property type="entry name" value="LEGHEMOGLOBIN-RELATED"/>
    <property type="match status" value="1"/>
</dbReference>
<keyword evidence="3" id="KW-0813">Transport</keyword>
<evidence type="ECO:0000256" key="3">
    <source>
        <dbReference type="ARBA" id="ARBA00022448"/>
    </source>
</evidence>
<organism evidence="12">
    <name type="scientific">Chamaecrista fasciculata</name>
    <name type="common">Showy partridge pea</name>
    <name type="synonym">Cassia fasciculata</name>
    <dbReference type="NCBI Taxonomy" id="53854"/>
    <lineage>
        <taxon>Eukaryota</taxon>
        <taxon>Viridiplantae</taxon>
        <taxon>Streptophyta</taxon>
        <taxon>Embryophyta</taxon>
        <taxon>Tracheophyta</taxon>
        <taxon>Spermatophyta</taxon>
        <taxon>Magnoliopsida</taxon>
        <taxon>eudicotyledons</taxon>
        <taxon>Gunneridae</taxon>
        <taxon>Pentapetalae</taxon>
        <taxon>rosids</taxon>
        <taxon>fabids</taxon>
        <taxon>Fabales</taxon>
        <taxon>Fabaceae</taxon>
        <taxon>Caesalpinioideae</taxon>
        <taxon>Cassia clade</taxon>
        <taxon>Chamaecrista</taxon>
    </lineage>
</organism>
<dbReference type="PANTHER" id="PTHR22924:SF39">
    <property type="entry name" value="NON-SYMBIOTIC HEMOGLOBIN 1"/>
    <property type="match status" value="1"/>
</dbReference>
<dbReference type="GO" id="GO:0016491">
    <property type="term" value="F:oxidoreductase activity"/>
    <property type="evidence" value="ECO:0007669"/>
    <property type="project" value="UniProtKB-KW"/>
</dbReference>
<evidence type="ECO:0000259" key="11">
    <source>
        <dbReference type="PROSITE" id="PS01033"/>
    </source>
</evidence>
<protein>
    <submittedName>
        <fullName evidence="12">Non-symbiotic hemoglobin</fullName>
    </submittedName>
</protein>
<evidence type="ECO:0000313" key="12">
    <source>
        <dbReference type="EMBL" id="ABR68293.1"/>
    </source>
</evidence>
<dbReference type="InterPro" id="IPR012292">
    <property type="entry name" value="Globin/Proto"/>
</dbReference>
<dbReference type="InterPro" id="IPR001032">
    <property type="entry name" value="Leghaemoglobin-like"/>
</dbReference>
<dbReference type="InterPro" id="IPR009050">
    <property type="entry name" value="Globin-like_sf"/>
</dbReference>
<dbReference type="SUPFAM" id="SSF46458">
    <property type="entry name" value="Globin-like"/>
    <property type="match status" value="1"/>
</dbReference>
<keyword evidence="6 10" id="KW-0479">Metal-binding</keyword>
<evidence type="ECO:0000256" key="4">
    <source>
        <dbReference type="ARBA" id="ARBA00022617"/>
    </source>
</evidence>
<keyword evidence="5" id="KW-0561">Oxygen transport</keyword>
<sequence>MGFSEQQEALVVKSWSVLKSNSEELGAKFFLKIFQLAPAAQNLFSFIKDSNVPVEQNPKLKPHAAAVFVLIGESATQLGKAGKVTVDEAILKKIGATHAKSGVQNEHFPVAKSAFFETIKEAAPELWSAELESAWGEAFDQLAAAIKAHT</sequence>
<feature type="domain" description="Globin" evidence="11">
    <location>
        <begin position="2"/>
        <end position="150"/>
    </location>
</feature>